<evidence type="ECO:0000313" key="2">
    <source>
        <dbReference type="EMBL" id="MCE3050752.1"/>
    </source>
</evidence>
<organism evidence="2 3">
    <name type="scientific">Datura stramonium</name>
    <name type="common">Jimsonweed</name>
    <name type="synonym">Common thornapple</name>
    <dbReference type="NCBI Taxonomy" id="4076"/>
    <lineage>
        <taxon>Eukaryota</taxon>
        <taxon>Viridiplantae</taxon>
        <taxon>Streptophyta</taxon>
        <taxon>Embryophyta</taxon>
        <taxon>Tracheophyta</taxon>
        <taxon>Spermatophyta</taxon>
        <taxon>Magnoliopsida</taxon>
        <taxon>eudicotyledons</taxon>
        <taxon>Gunneridae</taxon>
        <taxon>Pentapetalae</taxon>
        <taxon>asterids</taxon>
        <taxon>lamiids</taxon>
        <taxon>Solanales</taxon>
        <taxon>Solanaceae</taxon>
        <taxon>Solanoideae</taxon>
        <taxon>Datureae</taxon>
        <taxon>Datura</taxon>
    </lineage>
</organism>
<dbReference type="Proteomes" id="UP000823775">
    <property type="component" value="Unassembled WGS sequence"/>
</dbReference>
<keyword evidence="1" id="KW-0175">Coiled coil</keyword>
<reference evidence="2 3" key="1">
    <citation type="journal article" date="2021" name="BMC Genomics">
        <title>Datura genome reveals duplications of psychoactive alkaloid biosynthetic genes and high mutation rate following tissue culture.</title>
        <authorList>
            <person name="Rajewski A."/>
            <person name="Carter-House D."/>
            <person name="Stajich J."/>
            <person name="Litt A."/>
        </authorList>
    </citation>
    <scope>NUCLEOTIDE SEQUENCE [LARGE SCALE GENOMIC DNA]</scope>
    <source>
        <strain evidence="2">AR-01</strain>
    </source>
</reference>
<gene>
    <name evidence="2" type="ORF">HAX54_048021</name>
</gene>
<dbReference type="EMBL" id="JACEIK010007880">
    <property type="protein sequence ID" value="MCE3050752.1"/>
    <property type="molecule type" value="Genomic_DNA"/>
</dbReference>
<evidence type="ECO:0000256" key="1">
    <source>
        <dbReference type="SAM" id="Coils"/>
    </source>
</evidence>
<protein>
    <submittedName>
        <fullName evidence="2">Uncharacterized protein</fullName>
    </submittedName>
</protein>
<feature type="coiled-coil region" evidence="1">
    <location>
        <begin position="70"/>
        <end position="122"/>
    </location>
</feature>
<accession>A0ABS8WLP6</accession>
<keyword evidence="3" id="KW-1185">Reference proteome</keyword>
<name>A0ABS8WLP6_DATST</name>
<comment type="caution">
    <text evidence="2">The sequence shown here is derived from an EMBL/GenBank/DDBJ whole genome shotgun (WGS) entry which is preliminary data.</text>
</comment>
<sequence>MKQMFTLSTLEECECVMRRGGAKSQSLVSELISSQEKSNAEIERLIGLLAQKEVEIVRLKAHQVEEPGTVSALQEENAALTGLLAQKDAELARLRARQAEETESLRAKVKDLTNKLLRAHENFNDRISALLPKLSGP</sequence>
<evidence type="ECO:0000313" key="3">
    <source>
        <dbReference type="Proteomes" id="UP000823775"/>
    </source>
</evidence>
<proteinExistence type="predicted"/>